<name>A0A8J2LKN4_9HEXA</name>
<keyword evidence="3" id="KW-1185">Reference proteome</keyword>
<sequence>MRGLNSTWEKGEPGLKSSRGRQSKHGNSLSSTTQLRIEDLRSPLLAIRPLAKNPSHHKKNYDNDKSLFFRNTLIRVSGQVDTNKKNWGPLQNLRRNTAIFTLYTIQQGQSQKFRTVIVCVWKESRKNC</sequence>
<evidence type="ECO:0000313" key="3">
    <source>
        <dbReference type="Proteomes" id="UP000708208"/>
    </source>
</evidence>
<evidence type="ECO:0000313" key="2">
    <source>
        <dbReference type="EMBL" id="CAG7833693.1"/>
    </source>
</evidence>
<gene>
    <name evidence="2" type="ORF">AFUS01_LOCUS43286</name>
</gene>
<comment type="caution">
    <text evidence="2">The sequence shown here is derived from an EMBL/GenBank/DDBJ whole genome shotgun (WGS) entry which is preliminary data.</text>
</comment>
<dbReference type="Proteomes" id="UP000708208">
    <property type="component" value="Unassembled WGS sequence"/>
</dbReference>
<evidence type="ECO:0000256" key="1">
    <source>
        <dbReference type="SAM" id="MobiDB-lite"/>
    </source>
</evidence>
<dbReference type="AlphaFoldDB" id="A0A8J2LKN4"/>
<feature type="region of interest" description="Disordered" evidence="1">
    <location>
        <begin position="1"/>
        <end position="35"/>
    </location>
</feature>
<organism evidence="2 3">
    <name type="scientific">Allacma fusca</name>
    <dbReference type="NCBI Taxonomy" id="39272"/>
    <lineage>
        <taxon>Eukaryota</taxon>
        <taxon>Metazoa</taxon>
        <taxon>Ecdysozoa</taxon>
        <taxon>Arthropoda</taxon>
        <taxon>Hexapoda</taxon>
        <taxon>Collembola</taxon>
        <taxon>Symphypleona</taxon>
        <taxon>Sminthuridae</taxon>
        <taxon>Allacma</taxon>
    </lineage>
</organism>
<dbReference type="EMBL" id="CAJVCH010569982">
    <property type="protein sequence ID" value="CAG7833693.1"/>
    <property type="molecule type" value="Genomic_DNA"/>
</dbReference>
<proteinExistence type="predicted"/>
<reference evidence="2" key="1">
    <citation type="submission" date="2021-06" db="EMBL/GenBank/DDBJ databases">
        <authorList>
            <person name="Hodson N. C."/>
            <person name="Mongue J. A."/>
            <person name="Jaron S. K."/>
        </authorList>
    </citation>
    <scope>NUCLEOTIDE SEQUENCE</scope>
</reference>
<feature type="compositionally biased region" description="Polar residues" evidence="1">
    <location>
        <begin position="25"/>
        <end position="35"/>
    </location>
</feature>
<accession>A0A8J2LKN4</accession>
<protein>
    <submittedName>
        <fullName evidence="2">Uncharacterized protein</fullName>
    </submittedName>
</protein>